<reference evidence="10 11" key="1">
    <citation type="submission" date="2019-02" db="EMBL/GenBank/DDBJ databases">
        <title>Deep-cultivation of Planctomycetes and their phenomic and genomic characterization uncovers novel biology.</title>
        <authorList>
            <person name="Wiegand S."/>
            <person name="Jogler M."/>
            <person name="Boedeker C."/>
            <person name="Pinto D."/>
            <person name="Vollmers J."/>
            <person name="Rivas-Marin E."/>
            <person name="Kohn T."/>
            <person name="Peeters S.H."/>
            <person name="Heuer A."/>
            <person name="Rast P."/>
            <person name="Oberbeckmann S."/>
            <person name="Bunk B."/>
            <person name="Jeske O."/>
            <person name="Meyerdierks A."/>
            <person name="Storesund J.E."/>
            <person name="Kallscheuer N."/>
            <person name="Luecker S."/>
            <person name="Lage O.M."/>
            <person name="Pohl T."/>
            <person name="Merkel B.J."/>
            <person name="Hornburger P."/>
            <person name="Mueller R.-W."/>
            <person name="Bruemmer F."/>
            <person name="Labrenz M."/>
            <person name="Spormann A.M."/>
            <person name="Op Den Camp H."/>
            <person name="Overmann J."/>
            <person name="Amann R."/>
            <person name="Jetten M.S.M."/>
            <person name="Mascher T."/>
            <person name="Medema M.H."/>
            <person name="Devos D.P."/>
            <person name="Kaster A.-K."/>
            <person name="Ovreas L."/>
            <person name="Rohde M."/>
            <person name="Galperin M.Y."/>
            <person name="Jogler C."/>
        </authorList>
    </citation>
    <scope>NUCLEOTIDE SEQUENCE [LARGE SCALE GENOMIC DNA]</scope>
    <source>
        <strain evidence="10 11">V7</strain>
    </source>
</reference>
<dbReference type="RefSeq" id="WP_146416230.1">
    <property type="nucleotide sequence ID" value="NZ_SJPZ01000002.1"/>
</dbReference>
<feature type="transmembrane region" description="Helical" evidence="9">
    <location>
        <begin position="355"/>
        <end position="378"/>
    </location>
</feature>
<keyword evidence="3" id="KW-0813">Transport</keyword>
<dbReference type="SUPFAM" id="SSF82714">
    <property type="entry name" value="Multidrug efflux transporter AcrB TolC docking domain, DN and DC subdomains"/>
    <property type="match status" value="2"/>
</dbReference>
<feature type="transmembrane region" description="Helical" evidence="9">
    <location>
        <begin position="451"/>
        <end position="470"/>
    </location>
</feature>
<feature type="region of interest" description="Disordered" evidence="8">
    <location>
        <begin position="1034"/>
        <end position="1089"/>
    </location>
</feature>
<evidence type="ECO:0000256" key="6">
    <source>
        <dbReference type="ARBA" id="ARBA00022989"/>
    </source>
</evidence>
<evidence type="ECO:0000256" key="1">
    <source>
        <dbReference type="ARBA" id="ARBA00004651"/>
    </source>
</evidence>
<dbReference type="Gene3D" id="3.30.2090.10">
    <property type="entry name" value="Multidrug efflux transporter AcrB TolC docking domain, DN and DC subdomains"/>
    <property type="match status" value="2"/>
</dbReference>
<keyword evidence="4" id="KW-1003">Cell membrane</keyword>
<organism evidence="10 11">
    <name type="scientific">Crateriforma conspicua</name>
    <dbReference type="NCBI Taxonomy" id="2527996"/>
    <lineage>
        <taxon>Bacteria</taxon>
        <taxon>Pseudomonadati</taxon>
        <taxon>Planctomycetota</taxon>
        <taxon>Planctomycetia</taxon>
        <taxon>Planctomycetales</taxon>
        <taxon>Planctomycetaceae</taxon>
        <taxon>Crateriforma</taxon>
    </lineage>
</organism>
<feature type="transmembrane region" description="Helical" evidence="9">
    <location>
        <begin position="390"/>
        <end position="409"/>
    </location>
</feature>
<comment type="subcellular location">
    <subcellularLocation>
        <location evidence="1">Cell membrane</location>
        <topology evidence="1">Multi-pass membrane protein</topology>
    </subcellularLocation>
</comment>
<evidence type="ECO:0000256" key="8">
    <source>
        <dbReference type="SAM" id="MobiDB-lite"/>
    </source>
</evidence>
<dbReference type="Proteomes" id="UP000316476">
    <property type="component" value="Unassembled WGS sequence"/>
</dbReference>
<dbReference type="GO" id="GO:0008324">
    <property type="term" value="F:monoatomic cation transmembrane transporter activity"/>
    <property type="evidence" value="ECO:0007669"/>
    <property type="project" value="InterPro"/>
</dbReference>
<dbReference type="GO" id="GO:0005886">
    <property type="term" value="C:plasma membrane"/>
    <property type="evidence" value="ECO:0007669"/>
    <property type="project" value="UniProtKB-SubCell"/>
</dbReference>
<dbReference type="AlphaFoldDB" id="A0A5C6FLM5"/>
<feature type="transmembrane region" description="Helical" evidence="9">
    <location>
        <begin position="482"/>
        <end position="505"/>
    </location>
</feature>
<evidence type="ECO:0000256" key="3">
    <source>
        <dbReference type="ARBA" id="ARBA00022448"/>
    </source>
</evidence>
<dbReference type="Gene3D" id="3.30.70.1430">
    <property type="entry name" value="Multidrug efflux transporter AcrB pore domain"/>
    <property type="match status" value="2"/>
</dbReference>
<dbReference type="Pfam" id="PF00873">
    <property type="entry name" value="ACR_tran"/>
    <property type="match status" value="1"/>
</dbReference>
<evidence type="ECO:0000313" key="11">
    <source>
        <dbReference type="Proteomes" id="UP000316476"/>
    </source>
</evidence>
<sequence length="1089" mass="118944">MLKHLIELSLRHRAAVLLSLVALFGTGAYALSQLDIDAFPDTTPVMVQINTTAPALGPEEIERQITYRIEQALSGMPSLQNIRSVSKFGFSQVVVTFDDDTDIYFARQVVAERLATVTLPFGVSPPTMGPVATGLGEVFHYVLTYPDVDFTELSPQQRQRLLTELRTAQDWIVKPQLRTVAGTAEINSWGGFEKQFQVRVDPARLIARQLTFTDVIVALQQNNRNVGGGKIDRLGEMLLVQGIGRTTNVEQIGDIVVKASEGTPIRIRDVANVDIGHEIRRGAVSADGRGEAVMGLGFMLMGENTHQYTHELKTKIEEIRDNLPSGMQLVTMYDRTELVDSVIETVRRNLFEGGLLVVAILFIFLGSLRAGLIVALAIPLSMLFAFTGMWRFGIAASLLSLGAIDFGLVVDSSVVMIENCVRHLGIVGERQSKSRLEIIRDAAMEVRGPTLFGELIIMIVYLPILTLEGIEGKMFRPMAMTVIFALAGSMLMSMTLMPVLASLLLPKRVIRREPWLVRVLQRLYEPVLRFTMNQKLAVIGLAAGVLVVAFGMIAPNLGTEFMPQLSEGAVAINVVRLAGTELEDSIRFNTQMERAILESFPDEVAHVWSRIGSAEIATDPMGLELTDVFITLRPRDQWVKAGTQGELTALIEQVLRDLPGQRLAYTQPIKLRLDEMGTGSRSDIAVKLYGDDLETLAEKAGEIETQLLRIEGAADVGATQLTGQPMLQVRIRQDEIARYGIAAAEVLDLVQAIGNRPVGDVFEGQLRFPLTVTLIDDARHDVPSIRSIPVTTPSGQQIPLERLADVTVTTGPSQIAREWGQRRVTVSVNVRGRDVGSFVREARAAIAQNIVMPSSRYYVEFGGQFEHMIRGRQRLMIVVPIALALILSLLYMTYGNLIDTVRVFTGIPFAWTGGIFALWIRDMPFSISAAIGFVALSGVAVLDDMLLVSTIGALRRQGVPLQQAVHQAAMTRLRPVLMTTLVAALGFVPMAFSDGMGAEVQRPLATVVIGGVISATVMSLLVLRVLYVVVRDATDRPPTDRPPTDRPSLTSSAERSADDLGTGCTSLPSGPSSASADAGHSLLSSERES</sequence>
<dbReference type="InterPro" id="IPR004763">
    <property type="entry name" value="CusA-like"/>
</dbReference>
<keyword evidence="6 9" id="KW-1133">Transmembrane helix</keyword>
<dbReference type="PRINTS" id="PR00702">
    <property type="entry name" value="ACRIFLAVINRP"/>
</dbReference>
<feature type="transmembrane region" description="Helical" evidence="9">
    <location>
        <begin position="1004"/>
        <end position="1027"/>
    </location>
</feature>
<feature type="transmembrane region" description="Helical" evidence="9">
    <location>
        <begin position="927"/>
        <end position="953"/>
    </location>
</feature>
<dbReference type="EMBL" id="SJPZ01000002">
    <property type="protein sequence ID" value="TWU63060.1"/>
    <property type="molecule type" value="Genomic_DNA"/>
</dbReference>
<dbReference type="Gene3D" id="1.20.1640.10">
    <property type="entry name" value="Multidrug efflux transporter AcrB transmembrane domain"/>
    <property type="match status" value="2"/>
</dbReference>
<evidence type="ECO:0000256" key="9">
    <source>
        <dbReference type="SAM" id="Phobius"/>
    </source>
</evidence>
<keyword evidence="5 9" id="KW-0812">Transmembrane</keyword>
<feature type="transmembrane region" description="Helical" evidence="9">
    <location>
        <begin position="536"/>
        <end position="554"/>
    </location>
</feature>
<gene>
    <name evidence="10" type="primary">czcA_4</name>
    <name evidence="10" type="ORF">V7x_47980</name>
</gene>
<evidence type="ECO:0000256" key="4">
    <source>
        <dbReference type="ARBA" id="ARBA00022475"/>
    </source>
</evidence>
<feature type="transmembrane region" description="Helical" evidence="9">
    <location>
        <begin position="973"/>
        <end position="992"/>
    </location>
</feature>
<dbReference type="SUPFAM" id="SSF82693">
    <property type="entry name" value="Multidrug efflux transporter AcrB pore domain, PN1, PN2, PC1 and PC2 subdomains"/>
    <property type="match status" value="1"/>
</dbReference>
<evidence type="ECO:0000256" key="5">
    <source>
        <dbReference type="ARBA" id="ARBA00022692"/>
    </source>
</evidence>
<comment type="similarity">
    <text evidence="2">Belongs to the resistance-nodulation-cell division (RND) (TC 2.A.6) family.</text>
</comment>
<dbReference type="OrthoDB" id="219750at2"/>
<dbReference type="SUPFAM" id="SSF82866">
    <property type="entry name" value="Multidrug efflux transporter AcrB transmembrane domain"/>
    <property type="match status" value="2"/>
</dbReference>
<dbReference type="PANTHER" id="PTHR32063">
    <property type="match status" value="1"/>
</dbReference>
<protein>
    <submittedName>
        <fullName evidence="10">Cobalt-zinc-cadmium resistance protein CzcA</fullName>
    </submittedName>
</protein>
<dbReference type="PANTHER" id="PTHR32063:SF24">
    <property type="entry name" value="CATION EFFLUX SYSTEM (ACRB_ACRD_ACRF FAMILY)"/>
    <property type="match status" value="1"/>
</dbReference>
<feature type="compositionally biased region" description="Low complexity" evidence="8">
    <location>
        <begin position="1066"/>
        <end position="1081"/>
    </location>
</feature>
<keyword evidence="7 9" id="KW-0472">Membrane</keyword>
<name>A0A5C6FLM5_9PLAN</name>
<evidence type="ECO:0000313" key="10">
    <source>
        <dbReference type="EMBL" id="TWU63060.1"/>
    </source>
</evidence>
<dbReference type="InterPro" id="IPR027463">
    <property type="entry name" value="AcrB_DN_DC_subdom"/>
</dbReference>
<dbReference type="NCBIfam" id="TIGR00914">
    <property type="entry name" value="2A0601"/>
    <property type="match status" value="1"/>
</dbReference>
<feature type="compositionally biased region" description="Basic and acidic residues" evidence="8">
    <location>
        <begin position="1034"/>
        <end position="1044"/>
    </location>
</feature>
<evidence type="ECO:0000256" key="7">
    <source>
        <dbReference type="ARBA" id="ARBA00023136"/>
    </source>
</evidence>
<dbReference type="InterPro" id="IPR001036">
    <property type="entry name" value="Acrflvin-R"/>
</dbReference>
<dbReference type="Gene3D" id="3.30.70.1320">
    <property type="entry name" value="Multidrug efflux transporter AcrB pore domain like"/>
    <property type="match status" value="1"/>
</dbReference>
<accession>A0A5C6FLM5</accession>
<evidence type="ECO:0000256" key="2">
    <source>
        <dbReference type="ARBA" id="ARBA00010942"/>
    </source>
</evidence>
<proteinExistence type="inferred from homology"/>
<comment type="caution">
    <text evidence="10">The sequence shown here is derived from an EMBL/GenBank/DDBJ whole genome shotgun (WGS) entry which is preliminary data.</text>
</comment>
<feature type="transmembrane region" description="Helical" evidence="9">
    <location>
        <begin position="900"/>
        <end position="920"/>
    </location>
</feature>
<feature type="transmembrane region" description="Helical" evidence="9">
    <location>
        <begin position="875"/>
        <end position="894"/>
    </location>
</feature>
<dbReference type="Gene3D" id="3.30.70.1440">
    <property type="entry name" value="Multidrug efflux transporter AcrB pore domain"/>
    <property type="match status" value="1"/>
</dbReference>
<dbReference type="GO" id="GO:0042910">
    <property type="term" value="F:xenobiotic transmembrane transporter activity"/>
    <property type="evidence" value="ECO:0007669"/>
    <property type="project" value="TreeGrafter"/>
</dbReference>